<name>A0A8D8VV37_9HEMI</name>
<reference evidence="1" key="1">
    <citation type="submission" date="2021-05" db="EMBL/GenBank/DDBJ databases">
        <authorList>
            <person name="Alioto T."/>
            <person name="Alioto T."/>
            <person name="Gomez Garrido J."/>
        </authorList>
    </citation>
    <scope>NUCLEOTIDE SEQUENCE</scope>
</reference>
<organism evidence="1">
    <name type="scientific">Cacopsylla melanoneura</name>
    <dbReference type="NCBI Taxonomy" id="428564"/>
    <lineage>
        <taxon>Eukaryota</taxon>
        <taxon>Metazoa</taxon>
        <taxon>Ecdysozoa</taxon>
        <taxon>Arthropoda</taxon>
        <taxon>Hexapoda</taxon>
        <taxon>Insecta</taxon>
        <taxon>Pterygota</taxon>
        <taxon>Neoptera</taxon>
        <taxon>Paraneoptera</taxon>
        <taxon>Hemiptera</taxon>
        <taxon>Sternorrhyncha</taxon>
        <taxon>Psylloidea</taxon>
        <taxon>Psyllidae</taxon>
        <taxon>Psyllinae</taxon>
        <taxon>Cacopsylla</taxon>
    </lineage>
</organism>
<protein>
    <submittedName>
        <fullName evidence="1">Uncharacterized protein</fullName>
    </submittedName>
</protein>
<dbReference type="EMBL" id="HBUF01095806">
    <property type="protein sequence ID" value="CAG6636793.1"/>
    <property type="molecule type" value="Transcribed_RNA"/>
</dbReference>
<dbReference type="AlphaFoldDB" id="A0A8D8VV37"/>
<sequence>MLLHLELCHPPLTLPPLFSSSYCGKDEYLSGGCTHLPIPHSPSGGSTQCTHLPIPRSPSGGSTQCCSGAALMLSFVPFIILMSHSKCSFNVALVLPRGCRFS</sequence>
<accession>A0A8D8VV37</accession>
<evidence type="ECO:0000313" key="1">
    <source>
        <dbReference type="EMBL" id="CAG6636793.1"/>
    </source>
</evidence>
<proteinExistence type="predicted"/>